<protein>
    <submittedName>
        <fullName evidence="2">Endonuclease</fullName>
    </submittedName>
</protein>
<keyword evidence="2" id="KW-0255">Endonuclease</keyword>
<dbReference type="GO" id="GO:0004519">
    <property type="term" value="F:endonuclease activity"/>
    <property type="evidence" value="ECO:0007669"/>
    <property type="project" value="UniProtKB-KW"/>
</dbReference>
<sequence>MYRRKLRHSRVKSLYKFASFKTGCTHIVESSLEFDACYHFEYSSQVKAFFAQPLGFTYLFDGKANPYTPDFKILSHSKKTSYIEVKPHSKTLHSDFVKKFHAKKEAAYQLGFELILITDIQIRELPALNNFKLLHRYAGFHTHSDVYDNVYDVVKKCCPIYLNAIFEFFEDNCRADVIASILSLIASGKIKANVREKNINDNLLLWM</sequence>
<dbReference type="Pfam" id="PF08722">
    <property type="entry name" value="Tn7_TnsA-like_N"/>
    <property type="match status" value="1"/>
</dbReference>
<name>A0A368TU55_9GAMM</name>
<gene>
    <name evidence="2" type="ORF">DU506_15175</name>
</gene>
<dbReference type="OrthoDB" id="6103242at2"/>
<dbReference type="RefSeq" id="WP_114487746.1">
    <property type="nucleotide sequence ID" value="NZ_CBCSHM010000063.1"/>
</dbReference>
<accession>A0A368TU55</accession>
<organism evidence="2 3">
    <name type="scientific">Vreelandella rituensis</name>
    <dbReference type="NCBI Taxonomy" id="2282306"/>
    <lineage>
        <taxon>Bacteria</taxon>
        <taxon>Pseudomonadati</taxon>
        <taxon>Pseudomonadota</taxon>
        <taxon>Gammaproteobacteria</taxon>
        <taxon>Oceanospirillales</taxon>
        <taxon>Halomonadaceae</taxon>
        <taxon>Vreelandella</taxon>
    </lineage>
</organism>
<dbReference type="Proteomes" id="UP000253204">
    <property type="component" value="Unassembled WGS sequence"/>
</dbReference>
<dbReference type="AlphaFoldDB" id="A0A368TU55"/>
<dbReference type="InterPro" id="IPR014833">
    <property type="entry name" value="TnsA_N"/>
</dbReference>
<reference evidence="2 3" key="1">
    <citation type="submission" date="2018-07" db="EMBL/GenBank/DDBJ databases">
        <title>Halomonas rutogse sp. nov., isolated from Lake TangqianCo on Tibetan Plateau.</title>
        <authorList>
            <person name="Lu H."/>
            <person name="Xing P."/>
            <person name="Wu Q."/>
        </authorList>
    </citation>
    <scope>NUCLEOTIDE SEQUENCE [LARGE SCALE GENOMIC DNA]</scope>
    <source>
        <strain evidence="2 3">TQ8S</strain>
    </source>
</reference>
<comment type="caution">
    <text evidence="2">The sequence shown here is derived from an EMBL/GenBank/DDBJ whole genome shotgun (WGS) entry which is preliminary data.</text>
</comment>
<feature type="domain" description="TnsA endonuclease N-terminal" evidence="1">
    <location>
        <begin position="44"/>
        <end position="119"/>
    </location>
</feature>
<evidence type="ECO:0000313" key="3">
    <source>
        <dbReference type="Proteomes" id="UP000253204"/>
    </source>
</evidence>
<evidence type="ECO:0000259" key="1">
    <source>
        <dbReference type="Pfam" id="PF08722"/>
    </source>
</evidence>
<keyword evidence="3" id="KW-1185">Reference proteome</keyword>
<evidence type="ECO:0000313" key="2">
    <source>
        <dbReference type="EMBL" id="RCV88285.1"/>
    </source>
</evidence>
<proteinExistence type="predicted"/>
<keyword evidence="2" id="KW-0378">Hydrolase</keyword>
<keyword evidence="2" id="KW-0540">Nuclease</keyword>
<dbReference type="EMBL" id="QPIJ01000041">
    <property type="protein sequence ID" value="RCV88285.1"/>
    <property type="molecule type" value="Genomic_DNA"/>
</dbReference>